<evidence type="ECO:0000256" key="12">
    <source>
        <dbReference type="ARBA" id="ARBA00023180"/>
    </source>
</evidence>
<reference evidence="20" key="1">
    <citation type="submission" date="2021-03" db="EMBL/GenBank/DDBJ databases">
        <authorList>
            <person name="Palmer J.M."/>
        </authorList>
    </citation>
    <scope>NUCLEOTIDE SEQUENCE</scope>
    <source>
        <strain evidence="20">ARV_011</strain>
    </source>
</reference>
<dbReference type="CDD" id="cd01061">
    <property type="entry name" value="RNase_T2_euk"/>
    <property type="match status" value="1"/>
</dbReference>
<evidence type="ECO:0000256" key="18">
    <source>
        <dbReference type="SAM" id="SignalP"/>
    </source>
</evidence>
<dbReference type="InterPro" id="IPR033130">
    <property type="entry name" value="RNase_T2_His_AS_2"/>
</dbReference>
<dbReference type="GO" id="GO:0006401">
    <property type="term" value="P:RNA catabolic process"/>
    <property type="evidence" value="ECO:0007669"/>
    <property type="project" value="UniProtKB-ARBA"/>
</dbReference>
<keyword evidence="13" id="KW-0456">Lyase</keyword>
<sequence>MRAVLLSLYLFAEAIAFSIPQLPLPLSSQLHQLDSPSCPIDISPSCSNSTPIYDTCCFESPGGVLLLTQFWDYYPAVGDNESWTLHGLWPDNCDGSYEQFCNNALELDGRFDFESLFNKFGDSETWDTMQKYWLNFNGDAKSLWIHEYNKHGTCINTLNPKCYGSLYKENQNVYDYFRKAVDLYHKVPTYEFLTSNGIYPDAEKTYTKDEIAKAISSNFEGHSAFFKCNRYGALQEVWYFHHVKGSVRDGGFLPIDSMISSNCPSQGIKWYPKGWTPGNPLHPTHTGPGSPGKPSGVPGLRGHIKLTNHNGCLISNGNWYQYGTCATYTLLKLEFGGYNVKSSKGYCGVIDGILQCNANISPSRNQFQLNKLSKAISYGGIENFCLRYDLSHGSGKFVQVPVEVGGDCADSFKLILQ</sequence>
<dbReference type="FunFam" id="3.90.730.10:FF:000004">
    <property type="entry name" value="Ribonuclease T2-like"/>
    <property type="match status" value="1"/>
</dbReference>
<dbReference type="GO" id="GO:0005775">
    <property type="term" value="C:vacuolar lumen"/>
    <property type="evidence" value="ECO:0007669"/>
    <property type="project" value="UniProtKB-SubCell"/>
</dbReference>
<feature type="domain" description="RNase T2-like C-terminal" evidence="19">
    <location>
        <begin position="306"/>
        <end position="385"/>
    </location>
</feature>
<evidence type="ECO:0000259" key="19">
    <source>
        <dbReference type="Pfam" id="PF25488"/>
    </source>
</evidence>
<dbReference type="InterPro" id="IPR036430">
    <property type="entry name" value="RNase_T2-like_sf"/>
</dbReference>
<feature type="active site" evidence="16">
    <location>
        <position position="147"/>
    </location>
</feature>
<organism evidence="20 21">
    <name type="scientific">Scheffersomyces spartinae</name>
    <dbReference type="NCBI Taxonomy" id="45513"/>
    <lineage>
        <taxon>Eukaryota</taxon>
        <taxon>Fungi</taxon>
        <taxon>Dikarya</taxon>
        <taxon>Ascomycota</taxon>
        <taxon>Saccharomycotina</taxon>
        <taxon>Pichiomycetes</taxon>
        <taxon>Debaryomycetaceae</taxon>
        <taxon>Scheffersomyces</taxon>
    </lineage>
</organism>
<dbReference type="PANTHER" id="PTHR11240:SF22">
    <property type="entry name" value="RIBONUCLEASE T2"/>
    <property type="match status" value="1"/>
</dbReference>
<dbReference type="GO" id="GO:0016787">
    <property type="term" value="F:hydrolase activity"/>
    <property type="evidence" value="ECO:0007669"/>
    <property type="project" value="UniProtKB-KW"/>
</dbReference>
<dbReference type="EC" id="4.6.1.19" evidence="4"/>
<keyword evidence="11" id="KW-1015">Disulfide bond</keyword>
<feature type="active site" evidence="16">
    <location>
        <position position="151"/>
    </location>
</feature>
<dbReference type="OrthoDB" id="435754at2759"/>
<keyword evidence="7" id="KW-0540">Nuclease</keyword>
<dbReference type="InterPro" id="IPR057328">
    <property type="entry name" value="RNaseT2L_C"/>
</dbReference>
<dbReference type="PROSITE" id="PS00531">
    <property type="entry name" value="RNASE_T2_2"/>
    <property type="match status" value="1"/>
</dbReference>
<dbReference type="GO" id="GO:0005576">
    <property type="term" value="C:extracellular region"/>
    <property type="evidence" value="ECO:0007669"/>
    <property type="project" value="TreeGrafter"/>
</dbReference>
<dbReference type="GO" id="GO:0033897">
    <property type="term" value="F:ribonuclease T2 activity"/>
    <property type="evidence" value="ECO:0007669"/>
    <property type="project" value="UniProtKB-EC"/>
</dbReference>
<dbReference type="SUPFAM" id="SSF55895">
    <property type="entry name" value="Ribonuclease Rh-like"/>
    <property type="match status" value="1"/>
</dbReference>
<feature type="signal peptide" evidence="18">
    <location>
        <begin position="1"/>
        <end position="16"/>
    </location>
</feature>
<evidence type="ECO:0000256" key="8">
    <source>
        <dbReference type="ARBA" id="ARBA00022729"/>
    </source>
</evidence>
<evidence type="ECO:0000256" key="10">
    <source>
        <dbReference type="ARBA" id="ARBA00022801"/>
    </source>
</evidence>
<dbReference type="RefSeq" id="XP_043051426.1">
    <property type="nucleotide sequence ID" value="XM_043193038.1"/>
</dbReference>
<name>A0A9P7VEQ3_9ASCO</name>
<evidence type="ECO:0000256" key="9">
    <source>
        <dbReference type="ARBA" id="ARBA00022759"/>
    </source>
</evidence>
<comment type="caution">
    <text evidence="20">The sequence shown here is derived from an EMBL/GenBank/DDBJ whole genome shotgun (WGS) entry which is preliminary data.</text>
</comment>
<evidence type="ECO:0000256" key="1">
    <source>
        <dbReference type="ARBA" id="ARBA00004410"/>
    </source>
</evidence>
<comment type="similarity">
    <text evidence="3 17">Belongs to the RNase T2 family.</text>
</comment>
<dbReference type="PANTHER" id="PTHR11240">
    <property type="entry name" value="RIBONUCLEASE T2"/>
    <property type="match status" value="1"/>
</dbReference>
<comment type="subcellular location">
    <subcellularLocation>
        <location evidence="2">Cytoplasm</location>
    </subcellularLocation>
    <subcellularLocation>
        <location evidence="1">Vacuole lumen</location>
    </subcellularLocation>
</comment>
<dbReference type="InterPro" id="IPR033697">
    <property type="entry name" value="Ribonuclease_T2_eukaryotic"/>
</dbReference>
<dbReference type="AlphaFoldDB" id="A0A9P7VEQ3"/>
<proteinExistence type="inferred from homology"/>
<dbReference type="Gene3D" id="3.90.730.10">
    <property type="entry name" value="Ribonuclease T2-like"/>
    <property type="match status" value="1"/>
</dbReference>
<keyword evidence="8 18" id="KW-0732">Signal</keyword>
<dbReference type="EMBL" id="JAHMUF010000002">
    <property type="protein sequence ID" value="KAG7195881.1"/>
    <property type="molecule type" value="Genomic_DNA"/>
</dbReference>
<evidence type="ECO:0000313" key="20">
    <source>
        <dbReference type="EMBL" id="KAG7195881.1"/>
    </source>
</evidence>
<evidence type="ECO:0000256" key="2">
    <source>
        <dbReference type="ARBA" id="ARBA00004496"/>
    </source>
</evidence>
<feature type="chain" id="PRO_5040131339" description="Ribonuclease T2-like" evidence="18">
    <location>
        <begin position="17"/>
        <end position="417"/>
    </location>
</feature>
<keyword evidence="5" id="KW-0963">Cytoplasm</keyword>
<comment type="function">
    <text evidence="14">Rnase which modulates cell survival under stress conditions. Released from the vacuole to the cytoplasm during stress to promote tRNA and rRNA cleavage and to activate separately a downstream pathway that promotes cell death. Involved in cell size, vacuolar morphology and growth at high temperatures and high salt concentration.</text>
</comment>
<evidence type="ECO:0000256" key="7">
    <source>
        <dbReference type="ARBA" id="ARBA00022722"/>
    </source>
</evidence>
<dbReference type="PROSITE" id="PS00530">
    <property type="entry name" value="RNASE_T2_1"/>
    <property type="match status" value="1"/>
</dbReference>
<keyword evidence="21" id="KW-1185">Reference proteome</keyword>
<keyword evidence="10" id="KW-0378">Hydrolase</keyword>
<keyword evidence="12" id="KW-0325">Glycoprotein</keyword>
<evidence type="ECO:0000256" key="17">
    <source>
        <dbReference type="RuleBase" id="RU004328"/>
    </source>
</evidence>
<evidence type="ECO:0000256" key="6">
    <source>
        <dbReference type="ARBA" id="ARBA00022554"/>
    </source>
</evidence>
<evidence type="ECO:0000256" key="15">
    <source>
        <dbReference type="ARBA" id="ARBA00071169"/>
    </source>
</evidence>
<evidence type="ECO:0000256" key="4">
    <source>
        <dbReference type="ARBA" id="ARBA00012571"/>
    </source>
</evidence>
<keyword evidence="6" id="KW-0926">Vacuole</keyword>
<dbReference type="GeneID" id="66115640"/>
<keyword evidence="9" id="KW-0255">Endonuclease</keyword>
<evidence type="ECO:0000256" key="14">
    <source>
        <dbReference type="ARBA" id="ARBA00025494"/>
    </source>
</evidence>
<evidence type="ECO:0000256" key="3">
    <source>
        <dbReference type="ARBA" id="ARBA00007469"/>
    </source>
</evidence>
<evidence type="ECO:0000256" key="16">
    <source>
        <dbReference type="PIRSR" id="PIRSR633697-1"/>
    </source>
</evidence>
<evidence type="ECO:0000256" key="13">
    <source>
        <dbReference type="ARBA" id="ARBA00023239"/>
    </source>
</evidence>
<dbReference type="Proteomes" id="UP000790833">
    <property type="component" value="Unassembled WGS sequence"/>
</dbReference>
<evidence type="ECO:0000256" key="5">
    <source>
        <dbReference type="ARBA" id="ARBA00022490"/>
    </source>
</evidence>
<dbReference type="Pfam" id="PF25488">
    <property type="entry name" value="RNaseT2L_C"/>
    <property type="match status" value="1"/>
</dbReference>
<evidence type="ECO:0000313" key="21">
    <source>
        <dbReference type="Proteomes" id="UP000790833"/>
    </source>
</evidence>
<dbReference type="InterPro" id="IPR001568">
    <property type="entry name" value="RNase_T2-like"/>
</dbReference>
<accession>A0A9P7VEQ3</accession>
<evidence type="ECO:0000256" key="11">
    <source>
        <dbReference type="ARBA" id="ARBA00023157"/>
    </source>
</evidence>
<dbReference type="GO" id="GO:0003723">
    <property type="term" value="F:RNA binding"/>
    <property type="evidence" value="ECO:0007669"/>
    <property type="project" value="InterPro"/>
</dbReference>
<feature type="active site" evidence="16">
    <location>
        <position position="86"/>
    </location>
</feature>
<gene>
    <name evidence="20" type="primary">RNY1_1</name>
    <name evidence="20" type="ORF">KQ657_002266</name>
</gene>
<dbReference type="Pfam" id="PF00445">
    <property type="entry name" value="Ribonuclease_T2"/>
    <property type="match status" value="1"/>
</dbReference>
<dbReference type="InterPro" id="IPR018188">
    <property type="entry name" value="RNase_T2_His_AS_1"/>
</dbReference>
<protein>
    <recommendedName>
        <fullName evidence="15">Ribonuclease T2-like</fullName>
        <ecNumber evidence="4">4.6.1.19</ecNumber>
    </recommendedName>
</protein>